<keyword evidence="2" id="KW-0238">DNA-binding</keyword>
<dbReference type="SUPFAM" id="SSF47413">
    <property type="entry name" value="lambda repressor-like DNA-binding domains"/>
    <property type="match status" value="1"/>
</dbReference>
<dbReference type="GO" id="GO:0000976">
    <property type="term" value="F:transcription cis-regulatory region binding"/>
    <property type="evidence" value="ECO:0007669"/>
    <property type="project" value="TreeGrafter"/>
</dbReference>
<dbReference type="InterPro" id="IPR000843">
    <property type="entry name" value="HTH_LacI"/>
</dbReference>
<sequence>MGAWRWLMGKITIQSMARELGLSRNTVSMALKGNELVTPRTRERILRYAEEIGYIESPPQDDGQTQEEAPPHQVVIVRKPDVAVYWDKVVNGISEEACKNHCRPRVAVISREDEEKKILPSGLDEGVEAVFCVKMLDHDYVRRIRQMGIQVILLDDYKNTTNEKLGMLWNRKASSPLFCSRAILLIRA</sequence>
<keyword evidence="6" id="KW-1185">Reference proteome</keyword>
<evidence type="ECO:0000256" key="2">
    <source>
        <dbReference type="ARBA" id="ARBA00023125"/>
    </source>
</evidence>
<dbReference type="Gene3D" id="3.40.50.2300">
    <property type="match status" value="1"/>
</dbReference>
<name>A0A3A9AGW8_9FIRM</name>
<dbReference type="GO" id="GO:0003700">
    <property type="term" value="F:DNA-binding transcription factor activity"/>
    <property type="evidence" value="ECO:0007669"/>
    <property type="project" value="TreeGrafter"/>
</dbReference>
<dbReference type="PROSITE" id="PS50932">
    <property type="entry name" value="HTH_LACI_2"/>
    <property type="match status" value="1"/>
</dbReference>
<protein>
    <submittedName>
        <fullName evidence="5">LacI family transcriptional regulator</fullName>
    </submittedName>
</protein>
<feature type="domain" description="HTH lacI-type" evidence="4">
    <location>
        <begin position="11"/>
        <end position="55"/>
    </location>
</feature>
<dbReference type="Gene3D" id="1.10.260.40">
    <property type="entry name" value="lambda repressor-like DNA-binding domains"/>
    <property type="match status" value="1"/>
</dbReference>
<organism evidence="5 6">
    <name type="scientific">Parablautia intestinalis</name>
    <dbReference type="NCBI Taxonomy" id="2320100"/>
    <lineage>
        <taxon>Bacteria</taxon>
        <taxon>Bacillati</taxon>
        <taxon>Bacillota</taxon>
        <taxon>Clostridia</taxon>
        <taxon>Lachnospirales</taxon>
        <taxon>Lachnospiraceae</taxon>
        <taxon>Parablautia</taxon>
    </lineage>
</organism>
<dbReference type="PANTHER" id="PTHR30146">
    <property type="entry name" value="LACI-RELATED TRANSCRIPTIONAL REPRESSOR"/>
    <property type="match status" value="1"/>
</dbReference>
<comment type="caution">
    <text evidence="5">The sequence shown here is derived from an EMBL/GenBank/DDBJ whole genome shotgun (WGS) entry which is preliminary data.</text>
</comment>
<evidence type="ECO:0000313" key="6">
    <source>
        <dbReference type="Proteomes" id="UP000280696"/>
    </source>
</evidence>
<reference evidence="5 6" key="1">
    <citation type="submission" date="2018-09" db="EMBL/GenBank/DDBJ databases">
        <title>Murine metabolic-syndrome-specific gut microbial biobank.</title>
        <authorList>
            <person name="Liu C."/>
        </authorList>
    </citation>
    <scope>NUCLEOTIDE SEQUENCE [LARGE SCALE GENOMIC DNA]</scope>
    <source>
        <strain evidence="5 6">0.1xD8-82</strain>
    </source>
</reference>
<dbReference type="AlphaFoldDB" id="A0A3A9AGW8"/>
<dbReference type="CDD" id="cd01392">
    <property type="entry name" value="HTH_LacI"/>
    <property type="match status" value="1"/>
</dbReference>
<accession>A0A3A9AGW8</accession>
<gene>
    <name evidence="5" type="ORF">D7V94_12230</name>
</gene>
<dbReference type="Pfam" id="PF00356">
    <property type="entry name" value="LacI"/>
    <property type="match status" value="1"/>
</dbReference>
<evidence type="ECO:0000256" key="3">
    <source>
        <dbReference type="ARBA" id="ARBA00023163"/>
    </source>
</evidence>
<keyword evidence="1" id="KW-0805">Transcription regulation</keyword>
<evidence type="ECO:0000259" key="4">
    <source>
        <dbReference type="PROSITE" id="PS50932"/>
    </source>
</evidence>
<evidence type="ECO:0000256" key="1">
    <source>
        <dbReference type="ARBA" id="ARBA00023015"/>
    </source>
</evidence>
<keyword evidence="3" id="KW-0804">Transcription</keyword>
<evidence type="ECO:0000313" key="5">
    <source>
        <dbReference type="EMBL" id="RKI90880.1"/>
    </source>
</evidence>
<dbReference type="InterPro" id="IPR010982">
    <property type="entry name" value="Lambda_DNA-bd_dom_sf"/>
</dbReference>
<proteinExistence type="predicted"/>
<dbReference type="OrthoDB" id="2026446at2"/>
<dbReference type="Proteomes" id="UP000280696">
    <property type="component" value="Unassembled WGS sequence"/>
</dbReference>
<dbReference type="PANTHER" id="PTHR30146:SF148">
    <property type="entry name" value="HTH-TYPE TRANSCRIPTIONAL REPRESSOR PURR-RELATED"/>
    <property type="match status" value="1"/>
</dbReference>
<dbReference type="SMART" id="SM00354">
    <property type="entry name" value="HTH_LACI"/>
    <property type="match status" value="1"/>
</dbReference>
<dbReference type="EMBL" id="RAYQ01000012">
    <property type="protein sequence ID" value="RKI90880.1"/>
    <property type="molecule type" value="Genomic_DNA"/>
</dbReference>